<dbReference type="PANTHER" id="PTHR32332:SF20">
    <property type="entry name" value="2-NITROPROPANE DIOXYGENASE-LIKE PROTEIN"/>
    <property type="match status" value="1"/>
</dbReference>
<evidence type="ECO:0000256" key="4">
    <source>
        <dbReference type="ARBA" id="ARBA00022643"/>
    </source>
</evidence>
<dbReference type="EMBL" id="CP043431">
    <property type="protein sequence ID" value="QNT64122.1"/>
    <property type="molecule type" value="Genomic_DNA"/>
</dbReference>
<protein>
    <recommendedName>
        <fullName evidence="2">Probable nitronate monooxygenase</fullName>
    </recommendedName>
</protein>
<gene>
    <name evidence="6" type="ORF">FY536_02020</name>
</gene>
<dbReference type="RefSeq" id="WP_006845846.1">
    <property type="nucleotide sequence ID" value="NZ_CP026847.1"/>
</dbReference>
<dbReference type="GO" id="GO:0018580">
    <property type="term" value="F:nitronate monooxygenase activity"/>
    <property type="evidence" value="ECO:0007669"/>
    <property type="project" value="InterPro"/>
</dbReference>
<organism evidence="6 7">
    <name type="scientific">Weissella koreensis</name>
    <dbReference type="NCBI Taxonomy" id="165096"/>
    <lineage>
        <taxon>Bacteria</taxon>
        <taxon>Bacillati</taxon>
        <taxon>Bacillota</taxon>
        <taxon>Bacilli</taxon>
        <taxon>Lactobacillales</taxon>
        <taxon>Lactobacillaceae</taxon>
        <taxon>Weissella</taxon>
    </lineage>
</organism>
<evidence type="ECO:0000256" key="5">
    <source>
        <dbReference type="ARBA" id="ARBA00023002"/>
    </source>
</evidence>
<keyword evidence="7" id="KW-1185">Reference proteome</keyword>
<dbReference type="Pfam" id="PF03060">
    <property type="entry name" value="NMO"/>
    <property type="match status" value="2"/>
</dbReference>
<dbReference type="SUPFAM" id="SSF51412">
    <property type="entry name" value="Inosine monophosphate dehydrogenase (IMPDH)"/>
    <property type="match status" value="1"/>
</dbReference>
<evidence type="ECO:0000313" key="6">
    <source>
        <dbReference type="EMBL" id="QNT64122.1"/>
    </source>
</evidence>
<keyword evidence="3" id="KW-0285">Flavoprotein</keyword>
<keyword evidence="4" id="KW-0288">FMN</keyword>
<sequence length="310" mass="32612">MTQLTEILGIKYPLIQGSMARISTHELVIAVANAGGLGVLTSVGMNPEGLRSEIRQIKAETDQPFAVNLMLMMDNIADLVKVIIEEKVPIVMTGAGTPKRYMPELLAAGIKVIPVIPSVKVAQKMEALGAVAVVAEGMESGGHIGSTTTMALVPQVASAVKIPVIAAGGIGDGRGVAAAFALGAQGVQVGTLFLTADETPISEAFKLAIINANDTSTTVTGQRAGAPVRSLKNPMIEKYIALEADGATWDELEKLVLHSLSKAAFDGDMENGSIMAGEIAGLIKTRRPVKQIIEDLFQEAHRVIQNLERN</sequence>
<dbReference type="Gene3D" id="3.20.20.70">
    <property type="entry name" value="Aldolase class I"/>
    <property type="match status" value="1"/>
</dbReference>
<dbReference type="InterPro" id="IPR004136">
    <property type="entry name" value="NMO"/>
</dbReference>
<dbReference type="PANTHER" id="PTHR32332">
    <property type="entry name" value="2-NITROPROPANE DIOXYGENASE"/>
    <property type="match status" value="1"/>
</dbReference>
<keyword evidence="5" id="KW-0560">Oxidoreductase</keyword>
<reference evidence="6 7" key="1">
    <citation type="submission" date="2019-08" db="EMBL/GenBank/DDBJ databases">
        <authorList>
            <person name="Chang H.C."/>
            <person name="Mun S.Y."/>
        </authorList>
    </citation>
    <scope>NUCLEOTIDE SEQUENCE [LARGE SCALE GENOMIC DNA]</scope>
    <source>
        <strain evidence="6 7">SK</strain>
    </source>
</reference>
<dbReference type="CDD" id="cd04730">
    <property type="entry name" value="NPD_like"/>
    <property type="match status" value="1"/>
</dbReference>
<accession>A0A7H1MKY6</accession>
<name>A0A7H1MKY6_9LACO</name>
<evidence type="ECO:0000256" key="1">
    <source>
        <dbReference type="ARBA" id="ARBA00003535"/>
    </source>
</evidence>
<dbReference type="InterPro" id="IPR013785">
    <property type="entry name" value="Aldolase_TIM"/>
</dbReference>
<dbReference type="Proteomes" id="UP000516446">
    <property type="component" value="Chromosome"/>
</dbReference>
<comment type="function">
    <text evidence="1">Nitronate monooxygenase that uses molecular oxygen to catalyze the oxidative denitrification of alkyl nitronates. Acts on propionate 3-nitronate (P3N), the presumed physiological substrate. Probably functions in the detoxification of P3N, a metabolic poison produced by plants and fungi as a defense mechanism.</text>
</comment>
<dbReference type="AlphaFoldDB" id="A0A7H1MKY6"/>
<evidence type="ECO:0000313" key="7">
    <source>
        <dbReference type="Proteomes" id="UP000516446"/>
    </source>
</evidence>
<evidence type="ECO:0000256" key="3">
    <source>
        <dbReference type="ARBA" id="ARBA00022630"/>
    </source>
</evidence>
<evidence type="ECO:0000256" key="2">
    <source>
        <dbReference type="ARBA" id="ARBA00013457"/>
    </source>
</evidence>
<proteinExistence type="predicted"/>